<dbReference type="RefSeq" id="WP_184653402.1">
    <property type="nucleotide sequence ID" value="NZ_JACHFR010000004.1"/>
</dbReference>
<accession>A0A840SK78</accession>
<gene>
    <name evidence="1" type="ORF">HNP77_002262</name>
</gene>
<protein>
    <submittedName>
        <fullName evidence="1">Uncharacterized protein</fullName>
    </submittedName>
</protein>
<reference evidence="1 2" key="1">
    <citation type="submission" date="2020-08" db="EMBL/GenBank/DDBJ databases">
        <title>Genomic Encyclopedia of Type Strains, Phase IV (KMG-IV): sequencing the most valuable type-strain genomes for metagenomic binning, comparative biology and taxonomic classification.</title>
        <authorList>
            <person name="Goeker M."/>
        </authorList>
    </citation>
    <scope>NUCLEOTIDE SEQUENCE [LARGE SCALE GENOMIC DNA]</scope>
    <source>
        <strain evidence="1 2">DSM 103679</strain>
    </source>
</reference>
<dbReference type="EMBL" id="JACHFR010000004">
    <property type="protein sequence ID" value="MBB5219873.1"/>
    <property type="molecule type" value="Genomic_DNA"/>
</dbReference>
<proteinExistence type="predicted"/>
<dbReference type="Proteomes" id="UP000578697">
    <property type="component" value="Unassembled WGS sequence"/>
</dbReference>
<evidence type="ECO:0000313" key="1">
    <source>
        <dbReference type="EMBL" id="MBB5219873.1"/>
    </source>
</evidence>
<comment type="caution">
    <text evidence="1">The sequence shown here is derived from an EMBL/GenBank/DDBJ whole genome shotgun (WGS) entry which is preliminary data.</text>
</comment>
<keyword evidence="2" id="KW-1185">Reference proteome</keyword>
<dbReference type="AlphaFoldDB" id="A0A840SK78"/>
<sequence length="69" mass="7724">MNGTIPKICAAADRKRPVKVSILYFPAKFISCARGDFFFLLVDSDEPADSFVLSKLTEEDIYYSLVSVN</sequence>
<evidence type="ECO:0000313" key="2">
    <source>
        <dbReference type="Proteomes" id="UP000578697"/>
    </source>
</evidence>
<name>A0A840SK78_9SPIR</name>
<organism evidence="1 2">
    <name type="scientific">Treponema rectale</name>
    <dbReference type="NCBI Taxonomy" id="744512"/>
    <lineage>
        <taxon>Bacteria</taxon>
        <taxon>Pseudomonadati</taxon>
        <taxon>Spirochaetota</taxon>
        <taxon>Spirochaetia</taxon>
        <taxon>Spirochaetales</taxon>
        <taxon>Treponemataceae</taxon>
        <taxon>Treponema</taxon>
    </lineage>
</organism>